<feature type="domain" description="ABC transporter" evidence="3">
    <location>
        <begin position="2"/>
        <end position="229"/>
    </location>
</feature>
<dbReference type="PROSITE" id="PS50893">
    <property type="entry name" value="ABC_TRANSPORTER_2"/>
    <property type="match status" value="1"/>
</dbReference>
<dbReference type="EMBL" id="QXHD01000003">
    <property type="protein sequence ID" value="NEZ54733.1"/>
    <property type="molecule type" value="Genomic_DNA"/>
</dbReference>
<dbReference type="AlphaFoldDB" id="A0A6M0RFV8"/>
<reference evidence="4 5" key="1">
    <citation type="journal article" date="2020" name="Microb. Ecol.">
        <title>Ecogenomics of the Marine Benthic Filamentous Cyanobacterium Adonisia.</title>
        <authorList>
            <person name="Walter J.M."/>
            <person name="Coutinho F.H."/>
            <person name="Leomil L."/>
            <person name="Hargreaves P.I."/>
            <person name="Campeao M.E."/>
            <person name="Vieira V.V."/>
            <person name="Silva B.S."/>
            <person name="Fistarol G.O."/>
            <person name="Salomon P.S."/>
            <person name="Sawabe T."/>
            <person name="Mino S."/>
            <person name="Hosokawa M."/>
            <person name="Miyashita H."/>
            <person name="Maruyama F."/>
            <person name="van Verk M.C."/>
            <person name="Dutilh B.E."/>
            <person name="Thompson C.C."/>
            <person name="Thompson F.L."/>
        </authorList>
    </citation>
    <scope>NUCLEOTIDE SEQUENCE [LARGE SCALE GENOMIC DNA]</scope>
    <source>
        <strain evidence="4 5">CCMR0081</strain>
    </source>
</reference>
<dbReference type="GO" id="GO:0016887">
    <property type="term" value="F:ATP hydrolysis activity"/>
    <property type="evidence" value="ECO:0007669"/>
    <property type="project" value="InterPro"/>
</dbReference>
<evidence type="ECO:0000313" key="5">
    <source>
        <dbReference type="Proteomes" id="UP000481033"/>
    </source>
</evidence>
<evidence type="ECO:0000313" key="4">
    <source>
        <dbReference type="EMBL" id="NEZ54733.1"/>
    </source>
</evidence>
<dbReference type="InterPro" id="IPR027417">
    <property type="entry name" value="P-loop_NTPase"/>
</dbReference>
<accession>A0A6M0RFV8</accession>
<dbReference type="InterPro" id="IPR017871">
    <property type="entry name" value="ABC_transporter-like_CS"/>
</dbReference>
<evidence type="ECO:0000256" key="1">
    <source>
        <dbReference type="ARBA" id="ARBA00022741"/>
    </source>
</evidence>
<dbReference type="PANTHER" id="PTHR43582:SF2">
    <property type="entry name" value="LINEARMYCIN RESISTANCE ATP-BINDING PROTEIN LNRL"/>
    <property type="match status" value="1"/>
</dbReference>
<evidence type="ECO:0000259" key="3">
    <source>
        <dbReference type="PROSITE" id="PS50893"/>
    </source>
</evidence>
<dbReference type="PROSITE" id="PS00211">
    <property type="entry name" value="ABC_TRANSPORTER_1"/>
    <property type="match status" value="1"/>
</dbReference>
<keyword evidence="1" id="KW-0547">Nucleotide-binding</keyword>
<gene>
    <name evidence="4" type="ORF">DXZ20_03295</name>
</gene>
<name>A0A6M0RFV8_9CYAN</name>
<dbReference type="InterPro" id="IPR003439">
    <property type="entry name" value="ABC_transporter-like_ATP-bd"/>
</dbReference>
<comment type="caution">
    <text evidence="4">The sequence shown here is derived from an EMBL/GenBank/DDBJ whole genome shotgun (WGS) entry which is preliminary data.</text>
</comment>
<evidence type="ECO:0000256" key="2">
    <source>
        <dbReference type="ARBA" id="ARBA00022840"/>
    </source>
</evidence>
<dbReference type="SUPFAM" id="SSF52540">
    <property type="entry name" value="P-loop containing nucleoside triphosphate hydrolases"/>
    <property type="match status" value="1"/>
</dbReference>
<dbReference type="Proteomes" id="UP000481033">
    <property type="component" value="Unassembled WGS sequence"/>
</dbReference>
<organism evidence="4 5">
    <name type="scientific">Adonisia turfae CCMR0081</name>
    <dbReference type="NCBI Taxonomy" id="2292702"/>
    <lineage>
        <taxon>Bacteria</taxon>
        <taxon>Bacillati</taxon>
        <taxon>Cyanobacteriota</taxon>
        <taxon>Adonisia</taxon>
        <taxon>Adonisia turfae</taxon>
    </lineage>
</organism>
<dbReference type="Gene3D" id="3.40.50.300">
    <property type="entry name" value="P-loop containing nucleotide triphosphate hydrolases"/>
    <property type="match status" value="1"/>
</dbReference>
<dbReference type="Pfam" id="PF00005">
    <property type="entry name" value="ABC_tran"/>
    <property type="match status" value="1"/>
</dbReference>
<keyword evidence="5" id="KW-1185">Reference proteome</keyword>
<dbReference type="PANTHER" id="PTHR43582">
    <property type="entry name" value="LINEARMYCIN RESISTANCE ATP-BINDING PROTEIN LNRL"/>
    <property type="match status" value="1"/>
</dbReference>
<dbReference type="GO" id="GO:0005524">
    <property type="term" value="F:ATP binding"/>
    <property type="evidence" value="ECO:0007669"/>
    <property type="project" value="UniProtKB-KW"/>
</dbReference>
<dbReference type="SMART" id="SM00382">
    <property type="entry name" value="AAA"/>
    <property type="match status" value="1"/>
</dbReference>
<dbReference type="CDD" id="cd03230">
    <property type="entry name" value="ABC_DR_subfamily_A"/>
    <property type="match status" value="1"/>
</dbReference>
<keyword evidence="2 4" id="KW-0067">ATP-binding</keyword>
<protein>
    <submittedName>
        <fullName evidence="4">ABC transporter ATP-binding protein</fullName>
    </submittedName>
</protein>
<proteinExistence type="predicted"/>
<sequence length="297" mass="32716">MLDIQNLSKAFGQRQALSALTLRLESGEVYGLLGPNGAGKTTTINLLSGLLRPDHGQVLIAGQPAAESTKPYLGIMPQQNLLYQSLTCGENLAFFAKIYGLESTARSQRIQTCLTAVNLQDRVNSVVGSLSGGMQRRLSLAIAIVHQPKLVVLDEPTTGLDIEARYEVWDLIRQLKQQGVTVLLTTHLLDEAERLCDRIGFLKQGCLLAQGSLPELRSHIPAEEVVILQTADEEAAIAQAANHGFTMRRYDTHLAFWIPERLELRELIAKFDGIPIDSIARSPVTLEHIYLEVTRSV</sequence>
<dbReference type="InterPro" id="IPR003593">
    <property type="entry name" value="AAA+_ATPase"/>
</dbReference>